<name>A0A9Q0KBS8_9MAGN</name>
<feature type="region of interest" description="Disordered" evidence="1">
    <location>
        <begin position="77"/>
        <end position="104"/>
    </location>
</feature>
<dbReference type="EMBL" id="JAMYWD010000006">
    <property type="protein sequence ID" value="KAJ4967638.1"/>
    <property type="molecule type" value="Genomic_DNA"/>
</dbReference>
<keyword evidence="3" id="KW-1185">Reference proteome</keyword>
<sequence>MGQRIDNGTLHVILQSTSCLHDFLEVFACHDGVMAADLSLFFKMALNWSLIKDVIIFRLAQRNADVEVLPWDSMIAPETDPTSCDSVQERWPPETDRSSCDSVQ</sequence>
<reference evidence="2" key="1">
    <citation type="journal article" date="2023" name="Plant J.">
        <title>The genome of the king protea, Protea cynaroides.</title>
        <authorList>
            <person name="Chang J."/>
            <person name="Duong T.A."/>
            <person name="Schoeman C."/>
            <person name="Ma X."/>
            <person name="Roodt D."/>
            <person name="Barker N."/>
            <person name="Li Z."/>
            <person name="Van de Peer Y."/>
            <person name="Mizrachi E."/>
        </authorList>
    </citation>
    <scope>NUCLEOTIDE SEQUENCE</scope>
    <source>
        <tissue evidence="2">Young leaves</tissue>
    </source>
</reference>
<comment type="caution">
    <text evidence="2">The sequence shown here is derived from an EMBL/GenBank/DDBJ whole genome shotgun (WGS) entry which is preliminary data.</text>
</comment>
<evidence type="ECO:0000313" key="3">
    <source>
        <dbReference type="Proteomes" id="UP001141806"/>
    </source>
</evidence>
<evidence type="ECO:0000256" key="1">
    <source>
        <dbReference type="SAM" id="MobiDB-lite"/>
    </source>
</evidence>
<dbReference type="AlphaFoldDB" id="A0A9Q0KBS8"/>
<evidence type="ECO:0000313" key="2">
    <source>
        <dbReference type="EMBL" id="KAJ4967638.1"/>
    </source>
</evidence>
<feature type="compositionally biased region" description="Basic and acidic residues" evidence="1">
    <location>
        <begin position="87"/>
        <end position="104"/>
    </location>
</feature>
<organism evidence="2 3">
    <name type="scientific">Protea cynaroides</name>
    <dbReference type="NCBI Taxonomy" id="273540"/>
    <lineage>
        <taxon>Eukaryota</taxon>
        <taxon>Viridiplantae</taxon>
        <taxon>Streptophyta</taxon>
        <taxon>Embryophyta</taxon>
        <taxon>Tracheophyta</taxon>
        <taxon>Spermatophyta</taxon>
        <taxon>Magnoliopsida</taxon>
        <taxon>Proteales</taxon>
        <taxon>Proteaceae</taxon>
        <taxon>Protea</taxon>
    </lineage>
</organism>
<proteinExistence type="predicted"/>
<protein>
    <submittedName>
        <fullName evidence="2">Uncharacterized protein</fullName>
    </submittedName>
</protein>
<dbReference type="Proteomes" id="UP001141806">
    <property type="component" value="Unassembled WGS sequence"/>
</dbReference>
<accession>A0A9Q0KBS8</accession>
<gene>
    <name evidence="2" type="ORF">NE237_014339</name>
</gene>